<dbReference type="EMBL" id="CP045851">
    <property type="protein sequence ID" value="QGG94637.1"/>
    <property type="molecule type" value="Genomic_DNA"/>
</dbReference>
<keyword evidence="9" id="KW-1185">Reference proteome</keyword>
<dbReference type="Pfam" id="PF02465">
    <property type="entry name" value="FliD_N"/>
    <property type="match status" value="1"/>
</dbReference>
<evidence type="ECO:0000259" key="7">
    <source>
        <dbReference type="Pfam" id="PF07195"/>
    </source>
</evidence>
<comment type="similarity">
    <text evidence="1 5">Belongs to the FliD family.</text>
</comment>
<proteinExistence type="inferred from homology"/>
<dbReference type="InterPro" id="IPR040026">
    <property type="entry name" value="FliD"/>
</dbReference>
<reference evidence="8 9" key="1">
    <citation type="submission" date="2019-11" db="EMBL/GenBank/DDBJ databases">
        <authorList>
            <person name="He Y."/>
        </authorList>
    </citation>
    <scope>NUCLEOTIDE SEQUENCE [LARGE SCALE GENOMIC DNA]</scope>
    <source>
        <strain evidence="8 9">SCSIO 58843</strain>
    </source>
</reference>
<dbReference type="PANTHER" id="PTHR30288:SF0">
    <property type="entry name" value="FLAGELLAR HOOK-ASSOCIATED PROTEIN 2"/>
    <property type="match status" value="1"/>
</dbReference>
<dbReference type="GO" id="GO:0009424">
    <property type="term" value="C:bacterial-type flagellum hook"/>
    <property type="evidence" value="ECO:0007669"/>
    <property type="project" value="UniProtKB-UniRule"/>
</dbReference>
<keyword evidence="8" id="KW-0282">Flagellum</keyword>
<gene>
    <name evidence="8" type="primary">fliD</name>
    <name evidence="8" type="ORF">GH723_05665</name>
</gene>
<dbReference type="Pfam" id="PF07195">
    <property type="entry name" value="FliD_C"/>
    <property type="match status" value="1"/>
</dbReference>
<keyword evidence="8" id="KW-0969">Cilium</keyword>
<evidence type="ECO:0000259" key="6">
    <source>
        <dbReference type="Pfam" id="PF02465"/>
    </source>
</evidence>
<accession>A0A5Q2RKP9</accession>
<evidence type="ECO:0000313" key="8">
    <source>
        <dbReference type="EMBL" id="QGG94637.1"/>
    </source>
</evidence>
<comment type="subunit">
    <text evidence="2 5">Homopentamer.</text>
</comment>
<dbReference type="RefSeq" id="WP_153758743.1">
    <property type="nucleotide sequence ID" value="NZ_CP045851.1"/>
</dbReference>
<dbReference type="InterPro" id="IPR010810">
    <property type="entry name" value="Flagellin_hook_IN_motif"/>
</dbReference>
<feature type="domain" description="Flagellar hook-associated protein 2 N-terminal" evidence="6">
    <location>
        <begin position="9"/>
        <end position="104"/>
    </location>
</feature>
<comment type="function">
    <text evidence="5">Required for morphogenesis and for the elongation of the flagellar filament by facilitating polymerization of the flagellin monomers at the tip of growing filament. Forms a capping structure, which prevents flagellin subunits (transported through the central channel of the flagellum) from leaking out without polymerization at the distal end.</text>
</comment>
<evidence type="ECO:0000256" key="1">
    <source>
        <dbReference type="ARBA" id="ARBA00009764"/>
    </source>
</evidence>
<dbReference type="AlphaFoldDB" id="A0A5Q2RKP9"/>
<dbReference type="KEGG" id="atq:GH723_05665"/>
<evidence type="ECO:0000256" key="4">
    <source>
        <dbReference type="ARBA" id="ARBA00023143"/>
    </source>
</evidence>
<dbReference type="InterPro" id="IPR010809">
    <property type="entry name" value="FliD_C"/>
</dbReference>
<dbReference type="Proteomes" id="UP000334019">
    <property type="component" value="Chromosome"/>
</dbReference>
<dbReference type="Pfam" id="PF07196">
    <property type="entry name" value="Flagellin_IN"/>
    <property type="match status" value="1"/>
</dbReference>
<evidence type="ECO:0000256" key="3">
    <source>
        <dbReference type="ARBA" id="ARBA00023054"/>
    </source>
</evidence>
<feature type="domain" description="Flagellar hook-associated protein 2 C-terminal" evidence="7">
    <location>
        <begin position="200"/>
        <end position="512"/>
    </location>
</feature>
<keyword evidence="5" id="KW-0964">Secreted</keyword>
<keyword evidence="3" id="KW-0175">Coiled coil</keyword>
<dbReference type="PANTHER" id="PTHR30288">
    <property type="entry name" value="FLAGELLAR CAP/ASSEMBLY PROTEIN FLID"/>
    <property type="match status" value="1"/>
</dbReference>
<dbReference type="GO" id="GO:0005576">
    <property type="term" value="C:extracellular region"/>
    <property type="evidence" value="ECO:0007669"/>
    <property type="project" value="UniProtKB-SubCell"/>
</dbReference>
<protein>
    <recommendedName>
        <fullName evidence="5">Flagellar hook-associated protein 2</fullName>
        <shortName evidence="5">HAP2</shortName>
    </recommendedName>
    <alternativeName>
        <fullName evidence="5">Flagellar cap protein</fullName>
    </alternativeName>
</protein>
<keyword evidence="4 5" id="KW-0975">Bacterial flagellum</keyword>
<keyword evidence="8" id="KW-0966">Cell projection</keyword>
<evidence type="ECO:0000256" key="2">
    <source>
        <dbReference type="ARBA" id="ARBA00011255"/>
    </source>
</evidence>
<evidence type="ECO:0000256" key="5">
    <source>
        <dbReference type="RuleBase" id="RU362066"/>
    </source>
</evidence>
<dbReference type="GO" id="GO:0071973">
    <property type="term" value="P:bacterial-type flagellum-dependent cell motility"/>
    <property type="evidence" value="ECO:0007669"/>
    <property type="project" value="TreeGrafter"/>
</dbReference>
<evidence type="ECO:0000313" key="9">
    <source>
        <dbReference type="Proteomes" id="UP000334019"/>
    </source>
</evidence>
<organism evidence="8 9">
    <name type="scientific">Actinomarinicola tropica</name>
    <dbReference type="NCBI Taxonomy" id="2789776"/>
    <lineage>
        <taxon>Bacteria</taxon>
        <taxon>Bacillati</taxon>
        <taxon>Actinomycetota</taxon>
        <taxon>Acidimicrobiia</taxon>
        <taxon>Acidimicrobiales</taxon>
        <taxon>Iamiaceae</taxon>
        <taxon>Actinomarinicola</taxon>
    </lineage>
</organism>
<name>A0A5Q2RKP9_9ACTN</name>
<dbReference type="GO" id="GO:0007155">
    <property type="term" value="P:cell adhesion"/>
    <property type="evidence" value="ECO:0007669"/>
    <property type="project" value="InterPro"/>
</dbReference>
<dbReference type="GO" id="GO:0009421">
    <property type="term" value="C:bacterial-type flagellum filament cap"/>
    <property type="evidence" value="ECO:0007669"/>
    <property type="project" value="InterPro"/>
</dbReference>
<sequence>MSYIDGIASGLNTTDIINQLMQVEAIPQTLLKNKATTVKAGLDAYAAIRTKFSSVRTAADALHSSSSWRGLAATSSNPDAVGVTARSGAAGGAATFSVVNLAQAMQRSSTDAFASTDAALDGRSLSITSGDHTFSSTATTLDELVAEINADGELGVTASTVQVRPGEHQLVLTAATSGVANGFTVADSGWTSGFAVTRTAEDAVLDYGGITVTRPTNTIDDLVGGVTLTLKAETTGPVTVNVARDADGITKKVKALVEAVNGALAEMKIRTAYDAETNQRSSLTGDATVRQLTGLLTGALADPVAASSLGSVGLAGVELTRDGKVTFDEAEFKAAYAADPAAVERLFVAGGTSTSADLAWTYAGWRAQPGTYAVEVTRTGADTYTATIDGETAAVTVNDDGSLKIAADSVHSRLGGLTVSLSTDATAALVEGVPSGVGSITYDPGAARRLSTVANRALDAVDGLLTSAEDARKARIDDINRQVEAWELRLEKRELGLRRQYTALETMMGQLANQGQWLAGQLGSLQANSPK</sequence>
<comment type="subcellular location">
    <subcellularLocation>
        <location evidence="5">Secreted</location>
    </subcellularLocation>
    <subcellularLocation>
        <location evidence="5">Bacterial flagellum</location>
    </subcellularLocation>
</comment>
<dbReference type="InterPro" id="IPR003481">
    <property type="entry name" value="FliD_N"/>
</dbReference>